<organism evidence="1 2">
    <name type="scientific">Phytophthora nicotianae P1976</name>
    <dbReference type="NCBI Taxonomy" id="1317066"/>
    <lineage>
        <taxon>Eukaryota</taxon>
        <taxon>Sar</taxon>
        <taxon>Stramenopiles</taxon>
        <taxon>Oomycota</taxon>
        <taxon>Peronosporomycetes</taxon>
        <taxon>Peronosporales</taxon>
        <taxon>Peronosporaceae</taxon>
        <taxon>Phytophthora</taxon>
    </lineage>
</organism>
<proteinExistence type="predicted"/>
<reference evidence="1 2" key="1">
    <citation type="submission" date="2013-11" db="EMBL/GenBank/DDBJ databases">
        <title>The Genome Sequence of Phytophthora parasitica P1976.</title>
        <authorList>
            <consortium name="The Broad Institute Genomics Platform"/>
            <person name="Russ C."/>
            <person name="Tyler B."/>
            <person name="Panabieres F."/>
            <person name="Shan W."/>
            <person name="Tripathy S."/>
            <person name="Grunwald N."/>
            <person name="Machado M."/>
            <person name="Johnson C.S."/>
            <person name="Walker B."/>
            <person name="Young S."/>
            <person name="Zeng Q."/>
            <person name="Gargeya S."/>
            <person name="Fitzgerald M."/>
            <person name="Haas B."/>
            <person name="Abouelleil A."/>
            <person name="Allen A.W."/>
            <person name="Alvarado L."/>
            <person name="Arachchi H.M."/>
            <person name="Berlin A.M."/>
            <person name="Chapman S.B."/>
            <person name="Gainer-Dewar J."/>
            <person name="Goldberg J."/>
            <person name="Griggs A."/>
            <person name="Gujja S."/>
            <person name="Hansen M."/>
            <person name="Howarth C."/>
            <person name="Imamovic A."/>
            <person name="Ireland A."/>
            <person name="Larimer J."/>
            <person name="McCowan C."/>
            <person name="Murphy C."/>
            <person name="Pearson M."/>
            <person name="Poon T.W."/>
            <person name="Priest M."/>
            <person name="Roberts A."/>
            <person name="Saif S."/>
            <person name="Shea T."/>
            <person name="Sisk P."/>
            <person name="Sykes S."/>
            <person name="Wortman J."/>
            <person name="Nusbaum C."/>
            <person name="Birren B."/>
        </authorList>
    </citation>
    <scope>NUCLEOTIDE SEQUENCE [LARGE SCALE GENOMIC DNA]</scope>
    <source>
        <strain evidence="1 2">P1976</strain>
    </source>
</reference>
<evidence type="ECO:0000313" key="1">
    <source>
        <dbReference type="EMBL" id="ETO73793.1"/>
    </source>
</evidence>
<accession>A0A081A4I2</accession>
<protein>
    <submittedName>
        <fullName evidence="1">Uncharacterized protein</fullName>
    </submittedName>
</protein>
<dbReference type="Proteomes" id="UP000028582">
    <property type="component" value="Unassembled WGS sequence"/>
</dbReference>
<sequence>MLSRRAVTLASPLARGFAAKPTIQVPVDKSKVHETPIVQNCGGDLMRWMGPGSRFQMYCALLLSGSLVYQADASANMLEVLATSGAICSASATAFFGAKRMCDKVVTDIVTCRKVGDPNEFVRVSVLGVGQKEVLEASPKDFKLLGHDGQDAYSFALGSRKLQLDTSTGECVNRKGLDMLMQGRPLVTRKVKQGKKGSRK</sequence>
<comment type="caution">
    <text evidence="1">The sequence shown here is derived from an EMBL/GenBank/DDBJ whole genome shotgun (WGS) entry which is preliminary data.</text>
</comment>
<dbReference type="EMBL" id="ANJA01001842">
    <property type="protein sequence ID" value="ETO73793.1"/>
    <property type="molecule type" value="Genomic_DNA"/>
</dbReference>
<gene>
    <name evidence="1" type="ORF">F444_10274</name>
</gene>
<evidence type="ECO:0000313" key="2">
    <source>
        <dbReference type="Proteomes" id="UP000028582"/>
    </source>
</evidence>
<dbReference type="AlphaFoldDB" id="A0A081A4I2"/>
<name>A0A081A4I2_PHYNI</name>
<dbReference type="OrthoDB" id="111646at2759"/>